<dbReference type="PANTHER" id="PTHR43060">
    <property type="entry name" value="3-HYDROXYISOBUTYRATE DEHYDROGENASE-LIKE 1, MITOCHONDRIAL-RELATED"/>
    <property type="match status" value="1"/>
</dbReference>
<keyword evidence="3" id="KW-0520">NAD</keyword>
<feature type="active site" evidence="4">
    <location>
        <position position="168"/>
    </location>
</feature>
<dbReference type="AlphaFoldDB" id="A0A2T0R7X6"/>
<dbReference type="Pfam" id="PF14833">
    <property type="entry name" value="NAD_binding_11"/>
    <property type="match status" value="1"/>
</dbReference>
<dbReference type="InterPro" id="IPR008927">
    <property type="entry name" value="6-PGluconate_DH-like_C_sf"/>
</dbReference>
<organism evidence="7 8">
    <name type="scientific">Kineococcus rhizosphaerae</name>
    <dbReference type="NCBI Taxonomy" id="559628"/>
    <lineage>
        <taxon>Bacteria</taxon>
        <taxon>Bacillati</taxon>
        <taxon>Actinomycetota</taxon>
        <taxon>Actinomycetes</taxon>
        <taxon>Kineosporiales</taxon>
        <taxon>Kineosporiaceae</taxon>
        <taxon>Kineococcus</taxon>
    </lineage>
</organism>
<dbReference type="EMBL" id="PVZF01000002">
    <property type="protein sequence ID" value="PRY17234.1"/>
    <property type="molecule type" value="Genomic_DNA"/>
</dbReference>
<evidence type="ECO:0000256" key="3">
    <source>
        <dbReference type="ARBA" id="ARBA00023027"/>
    </source>
</evidence>
<dbReference type="GO" id="GO:0050661">
    <property type="term" value="F:NADP binding"/>
    <property type="evidence" value="ECO:0007669"/>
    <property type="project" value="InterPro"/>
</dbReference>
<evidence type="ECO:0000256" key="1">
    <source>
        <dbReference type="ARBA" id="ARBA00009080"/>
    </source>
</evidence>
<dbReference type="Gene3D" id="3.40.50.720">
    <property type="entry name" value="NAD(P)-binding Rossmann-like Domain"/>
    <property type="match status" value="1"/>
</dbReference>
<keyword evidence="8" id="KW-1185">Reference proteome</keyword>
<accession>A0A2T0R7X6</accession>
<reference evidence="7 8" key="1">
    <citation type="submission" date="2018-03" db="EMBL/GenBank/DDBJ databases">
        <title>Genomic Encyclopedia of Archaeal and Bacterial Type Strains, Phase II (KMG-II): from individual species to whole genera.</title>
        <authorList>
            <person name="Goeker M."/>
        </authorList>
    </citation>
    <scope>NUCLEOTIDE SEQUENCE [LARGE SCALE GENOMIC DNA]</scope>
    <source>
        <strain evidence="7 8">DSM 19711</strain>
    </source>
</reference>
<evidence type="ECO:0000256" key="2">
    <source>
        <dbReference type="ARBA" id="ARBA00023002"/>
    </source>
</evidence>
<gene>
    <name evidence="7" type="ORF">CLV37_102193</name>
</gene>
<feature type="domain" description="3-hydroxyisobutyrate dehydrogenase-like NAD-binding" evidence="6">
    <location>
        <begin position="162"/>
        <end position="270"/>
    </location>
</feature>
<dbReference type="GO" id="GO:0016491">
    <property type="term" value="F:oxidoreductase activity"/>
    <property type="evidence" value="ECO:0007669"/>
    <property type="project" value="UniProtKB-KW"/>
</dbReference>
<feature type="domain" description="6-phosphogluconate dehydrogenase NADP-binding" evidence="5">
    <location>
        <begin position="13"/>
        <end position="155"/>
    </location>
</feature>
<evidence type="ECO:0000313" key="8">
    <source>
        <dbReference type="Proteomes" id="UP000238083"/>
    </source>
</evidence>
<evidence type="ECO:0000259" key="5">
    <source>
        <dbReference type="Pfam" id="PF03446"/>
    </source>
</evidence>
<protein>
    <submittedName>
        <fullName evidence="7">3-hydroxyisobutyrate dehydrogenase/2-hydroxy-3-oxopropionate reductase</fullName>
    </submittedName>
</protein>
<name>A0A2T0R7X6_9ACTN</name>
<dbReference type="Gene3D" id="1.10.1040.10">
    <property type="entry name" value="N-(1-d-carboxylethyl)-l-norvaline Dehydrogenase, domain 2"/>
    <property type="match status" value="1"/>
</dbReference>
<evidence type="ECO:0000313" key="7">
    <source>
        <dbReference type="EMBL" id="PRY17234.1"/>
    </source>
</evidence>
<dbReference type="InterPro" id="IPR036291">
    <property type="entry name" value="NAD(P)-bd_dom_sf"/>
</dbReference>
<dbReference type="PANTHER" id="PTHR43060:SF15">
    <property type="entry name" value="3-HYDROXYISOBUTYRATE DEHYDROGENASE-LIKE 1, MITOCHONDRIAL-RELATED"/>
    <property type="match status" value="1"/>
</dbReference>
<dbReference type="OrthoDB" id="3185659at2"/>
<evidence type="ECO:0000259" key="6">
    <source>
        <dbReference type="Pfam" id="PF14833"/>
    </source>
</evidence>
<sequence>MPRTCGTVGPVTRVGVLGAGRMGLPLVRRWTAAGFDVLVHDPAPVDVPVHPLAEVTSAADVLVTVLPGAAEVAAVVPGLDLRPGTVWLDLTSGDPRTTGRIAQGFASRGVGTVAAAMGGGPPEAADGTLDLFVGGASADVERVAPLLAAVSRSVRRLGEAPGAGQTAKLVANLLWFAQSVAVTEALLLGRSAGLDPAVLTQALAGSAGDSAFLQRHAGALLAGDHLTTFGLDRCVEELEVLERMAQDAAVPFDLHRGVLDLHRQALAEFGPVPGELLAAHLLQLRAGESFTGPRG</sequence>
<evidence type="ECO:0000256" key="4">
    <source>
        <dbReference type="PIRSR" id="PIRSR000103-1"/>
    </source>
</evidence>
<dbReference type="InterPro" id="IPR015815">
    <property type="entry name" value="HIBADH-related"/>
</dbReference>
<dbReference type="PIRSF" id="PIRSF000103">
    <property type="entry name" value="HIBADH"/>
    <property type="match status" value="1"/>
</dbReference>
<dbReference type="SUPFAM" id="SSF51735">
    <property type="entry name" value="NAD(P)-binding Rossmann-fold domains"/>
    <property type="match status" value="1"/>
</dbReference>
<keyword evidence="2" id="KW-0560">Oxidoreductase</keyword>
<dbReference type="InterPro" id="IPR029154">
    <property type="entry name" value="HIBADH-like_NADP-bd"/>
</dbReference>
<comment type="caution">
    <text evidence="7">The sequence shown here is derived from an EMBL/GenBank/DDBJ whole genome shotgun (WGS) entry which is preliminary data.</text>
</comment>
<dbReference type="Proteomes" id="UP000238083">
    <property type="component" value="Unassembled WGS sequence"/>
</dbReference>
<dbReference type="InterPro" id="IPR006115">
    <property type="entry name" value="6PGDH_NADP-bd"/>
</dbReference>
<dbReference type="InterPro" id="IPR013328">
    <property type="entry name" value="6PGD_dom2"/>
</dbReference>
<dbReference type="Pfam" id="PF03446">
    <property type="entry name" value="NAD_binding_2"/>
    <property type="match status" value="1"/>
</dbReference>
<dbReference type="SUPFAM" id="SSF48179">
    <property type="entry name" value="6-phosphogluconate dehydrogenase C-terminal domain-like"/>
    <property type="match status" value="1"/>
</dbReference>
<dbReference type="GO" id="GO:0051287">
    <property type="term" value="F:NAD binding"/>
    <property type="evidence" value="ECO:0007669"/>
    <property type="project" value="InterPro"/>
</dbReference>
<comment type="similarity">
    <text evidence="1">Belongs to the HIBADH-related family.</text>
</comment>
<proteinExistence type="inferred from homology"/>